<dbReference type="Proteomes" id="UP001217500">
    <property type="component" value="Chromosome"/>
</dbReference>
<gene>
    <name evidence="6" type="ORF">PH603_03785</name>
</gene>
<accession>A0AAE9XPL5</accession>
<reference evidence="6" key="1">
    <citation type="submission" date="2023-01" db="EMBL/GenBank/DDBJ databases">
        <title>The genome sequence of Kordiimonadaceae bacterium 6D33.</title>
        <authorList>
            <person name="Liu Y."/>
        </authorList>
    </citation>
    <scope>NUCLEOTIDE SEQUENCE</scope>
    <source>
        <strain evidence="6">6D33</strain>
    </source>
</reference>
<organism evidence="6 7">
    <name type="scientific">Gimibacter soli</name>
    <dbReference type="NCBI Taxonomy" id="3024400"/>
    <lineage>
        <taxon>Bacteria</taxon>
        <taxon>Pseudomonadati</taxon>
        <taxon>Pseudomonadota</taxon>
        <taxon>Alphaproteobacteria</taxon>
        <taxon>Kordiimonadales</taxon>
        <taxon>Temperatibacteraceae</taxon>
        <taxon>Gimibacter</taxon>
    </lineage>
</organism>
<dbReference type="RefSeq" id="WP_289504608.1">
    <property type="nucleotide sequence ID" value="NZ_CP116805.1"/>
</dbReference>
<feature type="domain" description="Flagellin C-terminal" evidence="5">
    <location>
        <begin position="301"/>
        <end position="384"/>
    </location>
</feature>
<dbReference type="Pfam" id="PF00700">
    <property type="entry name" value="Flagellin_C"/>
    <property type="match status" value="1"/>
</dbReference>
<dbReference type="AlphaFoldDB" id="A0AAE9XPL5"/>
<evidence type="ECO:0000259" key="4">
    <source>
        <dbReference type="Pfam" id="PF00669"/>
    </source>
</evidence>
<dbReference type="KEGG" id="gso:PH603_03785"/>
<comment type="similarity">
    <text evidence="1 3">Belongs to the bacterial flagellin family.</text>
</comment>
<dbReference type="SUPFAM" id="SSF64518">
    <property type="entry name" value="Phase 1 flagellin"/>
    <property type="match status" value="1"/>
</dbReference>
<keyword evidence="2 3" id="KW-0975">Bacterial flagellum</keyword>
<dbReference type="InterPro" id="IPR001029">
    <property type="entry name" value="Flagellin_N"/>
</dbReference>
<dbReference type="PANTHER" id="PTHR42792:SF2">
    <property type="entry name" value="FLAGELLIN"/>
    <property type="match status" value="1"/>
</dbReference>
<dbReference type="EMBL" id="CP116805">
    <property type="protein sequence ID" value="WCL54878.1"/>
    <property type="molecule type" value="Genomic_DNA"/>
</dbReference>
<keyword evidence="6" id="KW-0969">Cilium</keyword>
<comment type="function">
    <text evidence="3">Flagellin is the subunit protein which polymerizes to form the filaments of bacterial flagella.</text>
</comment>
<dbReference type="GO" id="GO:0009288">
    <property type="term" value="C:bacterial-type flagellum"/>
    <property type="evidence" value="ECO:0007669"/>
    <property type="project" value="UniProtKB-SubCell"/>
</dbReference>
<dbReference type="Pfam" id="PF00669">
    <property type="entry name" value="Flagellin_N"/>
    <property type="match status" value="1"/>
</dbReference>
<evidence type="ECO:0000259" key="5">
    <source>
        <dbReference type="Pfam" id="PF00700"/>
    </source>
</evidence>
<dbReference type="InterPro" id="IPR001492">
    <property type="entry name" value="Flagellin"/>
</dbReference>
<evidence type="ECO:0000313" key="6">
    <source>
        <dbReference type="EMBL" id="WCL54878.1"/>
    </source>
</evidence>
<evidence type="ECO:0000313" key="7">
    <source>
        <dbReference type="Proteomes" id="UP001217500"/>
    </source>
</evidence>
<dbReference type="GO" id="GO:0005198">
    <property type="term" value="F:structural molecule activity"/>
    <property type="evidence" value="ECO:0007669"/>
    <property type="project" value="UniProtKB-UniRule"/>
</dbReference>
<evidence type="ECO:0000256" key="2">
    <source>
        <dbReference type="ARBA" id="ARBA00023143"/>
    </source>
</evidence>
<dbReference type="InterPro" id="IPR046358">
    <property type="entry name" value="Flagellin_C"/>
</dbReference>
<dbReference type="PANTHER" id="PTHR42792">
    <property type="entry name" value="FLAGELLIN"/>
    <property type="match status" value="1"/>
</dbReference>
<keyword evidence="6" id="KW-0966">Cell projection</keyword>
<name>A0AAE9XPL5_9PROT</name>
<feature type="domain" description="Flagellin N-terminal" evidence="4">
    <location>
        <begin position="4"/>
        <end position="139"/>
    </location>
</feature>
<keyword evidence="3" id="KW-0964">Secreted</keyword>
<dbReference type="Gene3D" id="1.20.1330.10">
    <property type="entry name" value="f41 fragment of flagellin, N-terminal domain"/>
    <property type="match status" value="1"/>
</dbReference>
<keyword evidence="6" id="KW-0282">Flagellum</keyword>
<evidence type="ECO:0000256" key="1">
    <source>
        <dbReference type="ARBA" id="ARBA00005709"/>
    </source>
</evidence>
<evidence type="ECO:0000256" key="3">
    <source>
        <dbReference type="RuleBase" id="RU362073"/>
    </source>
</evidence>
<dbReference type="GO" id="GO:0005576">
    <property type="term" value="C:extracellular region"/>
    <property type="evidence" value="ECO:0007669"/>
    <property type="project" value="UniProtKB-SubCell"/>
</dbReference>
<comment type="subcellular location">
    <subcellularLocation>
        <location evidence="3">Secreted</location>
    </subcellularLocation>
    <subcellularLocation>
        <location evidence="3">Bacterial flagellum</location>
    </subcellularLocation>
</comment>
<keyword evidence="7" id="KW-1185">Reference proteome</keyword>
<proteinExistence type="inferred from homology"/>
<dbReference type="PRINTS" id="PR00207">
    <property type="entry name" value="FLAGELLIN"/>
</dbReference>
<sequence length="385" mass="39423">MFSVNTNAGAFKALQNLTTTSSSLERSQSRVNTGLKVASSKDNAAVFAIAQSMRGNVAGLRAVQGSLDRALSTLDVAIAGGEAISDLLIEMKEKAVAAKDPGLDDDSRTSLNDDFAQLRDQIDSIARNASFNGTNLLLGDSLSAITDESGSTANTISGTFGDLSLSGLGLSAASIASTGGGGSAYTTTSIASSITGFPFATYLTGNTDGATPYTDIFDQIFIDEGWISSGTVLSRIDGSTKPSDVSPDLLAWFAGDDTGWTITSSVGLSKIDQTNEYVIDGGSYLASLSGGSSGAGSVAAAIETAIDTVNAALSKLGSTSKRLEIQKGFTTKLSDGFEVGIGNLVDADLAKESALLQAFQTKQQLGLQALGIANQAPQSVLGLFR</sequence>
<protein>
    <recommendedName>
        <fullName evidence="3">Flagellin</fullName>
    </recommendedName>
</protein>